<proteinExistence type="predicted"/>
<gene>
    <name evidence="1" type="ORF">HYPDE_36868</name>
</gene>
<organism evidence="1 2">
    <name type="scientific">Hyphomicrobium denitrificans 1NES1</name>
    <dbReference type="NCBI Taxonomy" id="670307"/>
    <lineage>
        <taxon>Bacteria</taxon>
        <taxon>Pseudomonadati</taxon>
        <taxon>Pseudomonadota</taxon>
        <taxon>Alphaproteobacteria</taxon>
        <taxon>Hyphomicrobiales</taxon>
        <taxon>Hyphomicrobiaceae</taxon>
        <taxon>Hyphomicrobium</taxon>
    </lineage>
</organism>
<keyword evidence="2" id="KW-1185">Reference proteome</keyword>
<reference evidence="1 2" key="1">
    <citation type="journal article" date="2013" name="Genome Announc.">
        <title>Genome sequences for three denitrifying bacterial strains isolated from a uranium- and nitrate-contaminated subsurface environment.</title>
        <authorList>
            <person name="Venkatramanan R."/>
            <person name="Prakash O."/>
            <person name="Woyke T."/>
            <person name="Chain P."/>
            <person name="Goodwin L.A."/>
            <person name="Watson D."/>
            <person name="Brooks S."/>
            <person name="Kostka J.E."/>
            <person name="Green S.J."/>
        </authorList>
    </citation>
    <scope>NUCLEOTIDE SEQUENCE [LARGE SCALE GENOMIC DNA]</scope>
    <source>
        <strain evidence="1 2">1NES1</strain>
    </source>
</reference>
<evidence type="ECO:0000313" key="1">
    <source>
        <dbReference type="EMBL" id="AGK59045.1"/>
    </source>
</evidence>
<evidence type="ECO:0000313" key="2">
    <source>
        <dbReference type="Proteomes" id="UP000005952"/>
    </source>
</evidence>
<dbReference type="HOGENOM" id="CLU_1956622_0_0_5"/>
<sequence length="128" mass="14101">MAGAIGFGLDLHFNSGTADASPVSAFRRTAVEISTLDNRLSGVPKCYASCGRRQRVDFRRMRFVAAAVEGDRASGGRAFKCSIGVPIKVSNTDLCASFYRFATHTQVGKHITFERRFWTVEQRAHAIN</sequence>
<dbReference type="KEGG" id="hdt:HYPDE_36868"/>
<dbReference type="Proteomes" id="UP000005952">
    <property type="component" value="Chromosome"/>
</dbReference>
<name>N0BG26_9HYPH</name>
<dbReference type="AlphaFoldDB" id="N0BG26"/>
<accession>N0BG26</accession>
<dbReference type="STRING" id="670307.HYPDE_36868"/>
<protein>
    <submittedName>
        <fullName evidence="1">Uncharacterized protein</fullName>
    </submittedName>
</protein>
<dbReference type="EMBL" id="CP005587">
    <property type="protein sequence ID" value="AGK59045.1"/>
    <property type="molecule type" value="Genomic_DNA"/>
</dbReference>